<dbReference type="Pfam" id="PF09079">
    <property type="entry name" value="WHD_Cdc6"/>
    <property type="match status" value="1"/>
</dbReference>
<dbReference type="InterPro" id="IPR049945">
    <property type="entry name" value="AAA_22"/>
</dbReference>
<evidence type="ECO:0000256" key="3">
    <source>
        <dbReference type="ARBA" id="ARBA00022741"/>
    </source>
</evidence>
<feature type="binding site" evidence="5">
    <location>
        <position position="221"/>
    </location>
    <ligand>
        <name>ATP</name>
        <dbReference type="ChEBI" id="CHEBI:30616"/>
    </ligand>
</feature>
<organism evidence="8 9">
    <name type="scientific">Halolamina salina</name>
    <dbReference type="NCBI Taxonomy" id="1220023"/>
    <lineage>
        <taxon>Archaea</taxon>
        <taxon>Methanobacteriati</taxon>
        <taxon>Methanobacteriota</taxon>
        <taxon>Stenosarchaea group</taxon>
        <taxon>Halobacteria</taxon>
        <taxon>Halobacteriales</taxon>
        <taxon>Haloferacaceae</taxon>
    </lineage>
</organism>
<dbReference type="AlphaFoldDB" id="A0ABD6B9F5"/>
<dbReference type="PANTHER" id="PTHR10763:SF22">
    <property type="entry name" value="ORC1-TYPE DNA REPLICATION PROTEIN"/>
    <property type="match status" value="1"/>
</dbReference>
<reference evidence="8 9" key="1">
    <citation type="journal article" date="2019" name="Int. J. Syst. Evol. Microbiol.">
        <title>The Global Catalogue of Microorganisms (GCM) 10K type strain sequencing project: providing services to taxonomists for standard genome sequencing and annotation.</title>
        <authorList>
            <consortium name="The Broad Institute Genomics Platform"/>
            <consortium name="The Broad Institute Genome Sequencing Center for Infectious Disease"/>
            <person name="Wu L."/>
            <person name="Ma J."/>
        </authorList>
    </citation>
    <scope>NUCLEOTIDE SEQUENCE [LARGE SCALE GENOMIC DNA]</scope>
    <source>
        <strain evidence="8 9">CGMCC 1.12285</strain>
    </source>
</reference>
<comment type="similarity">
    <text evidence="1 5">Belongs to the CDC6/cdc18 family.</text>
</comment>
<dbReference type="CDD" id="cd00009">
    <property type="entry name" value="AAA"/>
    <property type="match status" value="1"/>
</dbReference>
<dbReference type="InterPro" id="IPR003593">
    <property type="entry name" value="AAA+_ATPase"/>
</dbReference>
<dbReference type="GO" id="GO:0005524">
    <property type="term" value="F:ATP binding"/>
    <property type="evidence" value="ECO:0007669"/>
    <property type="project" value="UniProtKB-UniRule"/>
</dbReference>
<comment type="caution">
    <text evidence="8">The sequence shown here is derived from an EMBL/GenBank/DDBJ whole genome shotgun (WGS) entry which is preliminary data.</text>
</comment>
<evidence type="ECO:0000313" key="8">
    <source>
        <dbReference type="EMBL" id="MFD1527250.1"/>
    </source>
</evidence>
<dbReference type="NCBIfam" id="TIGR02928">
    <property type="entry name" value="orc1/cdc6 family replication initiation protein"/>
    <property type="match status" value="1"/>
</dbReference>
<feature type="domain" description="AAA+ ATPase" evidence="6">
    <location>
        <begin position="50"/>
        <end position="205"/>
    </location>
</feature>
<dbReference type="RefSeq" id="WP_379818858.1">
    <property type="nucleotide sequence ID" value="NZ_JBHUDH010000168.1"/>
</dbReference>
<name>A0ABD6B9F5_9EURY</name>
<dbReference type="HAMAP" id="MF_01407">
    <property type="entry name" value="ORC1_type_DNA_replic_protein"/>
    <property type="match status" value="1"/>
</dbReference>
<dbReference type="SMART" id="SM00382">
    <property type="entry name" value="AAA"/>
    <property type="match status" value="1"/>
</dbReference>
<dbReference type="InterPro" id="IPR055237">
    <property type="entry name" value="Cdc6_lid"/>
</dbReference>
<proteinExistence type="inferred from homology"/>
<dbReference type="InterPro" id="IPR036388">
    <property type="entry name" value="WH-like_DNA-bd_sf"/>
</dbReference>
<dbReference type="Pfam" id="PF22703">
    <property type="entry name" value="Cdc6_lid"/>
    <property type="match status" value="1"/>
</dbReference>
<dbReference type="PANTHER" id="PTHR10763">
    <property type="entry name" value="CELL DIVISION CONTROL PROTEIN 6-RELATED"/>
    <property type="match status" value="1"/>
</dbReference>
<evidence type="ECO:0000256" key="4">
    <source>
        <dbReference type="ARBA" id="ARBA00022840"/>
    </source>
</evidence>
<dbReference type="Gene3D" id="1.10.10.10">
    <property type="entry name" value="Winged helix-like DNA-binding domain superfamily/Winged helix DNA-binding domain"/>
    <property type="match status" value="1"/>
</dbReference>
<dbReference type="InterPro" id="IPR015163">
    <property type="entry name" value="Cdc6_C"/>
</dbReference>
<sequence>MPDISFSPDDSLYRDRDRLSEEYTPTELVGRDDEIARYHTALQPVINNEDPNNIFVYGKTGVGKTAVTRYLLEQLEADAGTYEVDLTTVELNCEGLTSSYQVAINLVNKLRPPGESISNTGHPMHEVLSQLWDALEGIGGTVLIVLDEVDNIGGDDTLLYQLPRARSNGNVEAARVGVIGISNDLAFRENLRAEVKSSLAEVNIRFPPYDAGELEQELAQRADAAFYDDALAAEVVPLCSAYGAKDGGDARKALDLLRAAADLARADNADTVTAEHVEEARRELEREEVMDGIADLADQHKLVLYALVTLQAAGETPARSQDIDERYAELCKSAPHDARTTRRVRDFLGEIEGLGITASSHHNDGLAGGQYRAHELSHGAELVLAAMSDLVDQVGVHEAIVDIVEDSDRISVSLA</sequence>
<dbReference type="EMBL" id="JBHUDH010000168">
    <property type="protein sequence ID" value="MFD1527250.1"/>
    <property type="molecule type" value="Genomic_DNA"/>
</dbReference>
<evidence type="ECO:0000259" key="6">
    <source>
        <dbReference type="SMART" id="SM00382"/>
    </source>
</evidence>
<feature type="binding site" evidence="5">
    <location>
        <begin position="62"/>
        <end position="66"/>
    </location>
    <ligand>
        <name>ATP</name>
        <dbReference type="ChEBI" id="CHEBI:30616"/>
    </ligand>
</feature>
<dbReference type="InterPro" id="IPR036390">
    <property type="entry name" value="WH_DNA-bd_sf"/>
</dbReference>
<keyword evidence="2 5" id="KW-0235">DNA replication</keyword>
<dbReference type="InterPro" id="IPR014277">
    <property type="entry name" value="Orc1/Cdc6_arc"/>
</dbReference>
<protein>
    <recommendedName>
        <fullName evidence="5">ORC1-type DNA replication protein</fullName>
    </recommendedName>
</protein>
<evidence type="ECO:0000256" key="1">
    <source>
        <dbReference type="ARBA" id="ARBA00006184"/>
    </source>
</evidence>
<dbReference type="SUPFAM" id="SSF46785">
    <property type="entry name" value="Winged helix' DNA-binding domain"/>
    <property type="match status" value="1"/>
</dbReference>
<keyword evidence="4 5" id="KW-0067">ATP-binding</keyword>
<dbReference type="Proteomes" id="UP001597111">
    <property type="component" value="Unassembled WGS sequence"/>
</dbReference>
<keyword evidence="3 5" id="KW-0547">Nucleotide-binding</keyword>
<evidence type="ECO:0000259" key="7">
    <source>
        <dbReference type="SMART" id="SM01074"/>
    </source>
</evidence>
<comment type="function">
    <text evidence="5">Involved in regulation of DNA replication.</text>
</comment>
<feature type="domain" description="Cdc6 C-terminal" evidence="7">
    <location>
        <begin position="304"/>
        <end position="387"/>
    </location>
</feature>
<evidence type="ECO:0000256" key="5">
    <source>
        <dbReference type="HAMAP-Rule" id="MF_01407"/>
    </source>
</evidence>
<gene>
    <name evidence="8" type="ORF">ACFR9S_13275</name>
</gene>
<dbReference type="CDD" id="cd08768">
    <property type="entry name" value="Cdc6_C"/>
    <property type="match status" value="1"/>
</dbReference>
<dbReference type="Pfam" id="PF13401">
    <property type="entry name" value="AAA_22"/>
    <property type="match status" value="1"/>
</dbReference>
<dbReference type="InterPro" id="IPR050311">
    <property type="entry name" value="ORC1/CDC6"/>
</dbReference>
<feature type="binding site" evidence="5">
    <location>
        <position position="209"/>
    </location>
    <ligand>
        <name>ATP</name>
        <dbReference type="ChEBI" id="CHEBI:30616"/>
    </ligand>
</feature>
<dbReference type="InterPro" id="IPR027417">
    <property type="entry name" value="P-loop_NTPase"/>
</dbReference>
<dbReference type="SUPFAM" id="SSF52540">
    <property type="entry name" value="P-loop containing nucleoside triphosphate hydrolases"/>
    <property type="match status" value="1"/>
</dbReference>
<accession>A0ABD6B9F5</accession>
<dbReference type="GO" id="GO:0006260">
    <property type="term" value="P:DNA replication"/>
    <property type="evidence" value="ECO:0007669"/>
    <property type="project" value="UniProtKB-UniRule"/>
</dbReference>
<evidence type="ECO:0000313" key="9">
    <source>
        <dbReference type="Proteomes" id="UP001597111"/>
    </source>
</evidence>
<keyword evidence="9" id="KW-1185">Reference proteome</keyword>
<dbReference type="Gene3D" id="3.40.50.300">
    <property type="entry name" value="P-loop containing nucleotide triphosphate hydrolases"/>
    <property type="match status" value="1"/>
</dbReference>
<dbReference type="FunFam" id="1.10.8.60:FF:000073">
    <property type="entry name" value="ORC1-type DNA replication protein"/>
    <property type="match status" value="1"/>
</dbReference>
<evidence type="ECO:0000256" key="2">
    <source>
        <dbReference type="ARBA" id="ARBA00022705"/>
    </source>
</evidence>
<dbReference type="Gene3D" id="1.10.8.60">
    <property type="match status" value="1"/>
</dbReference>
<dbReference type="SMART" id="SM01074">
    <property type="entry name" value="Cdc6_C"/>
    <property type="match status" value="1"/>
</dbReference>